<name>A0A7W7VVU8_KITKI</name>
<keyword evidence="3" id="KW-1185">Reference proteome</keyword>
<evidence type="ECO:0000313" key="3">
    <source>
        <dbReference type="Proteomes" id="UP000540506"/>
    </source>
</evidence>
<feature type="region of interest" description="Disordered" evidence="1">
    <location>
        <begin position="1"/>
        <end position="21"/>
    </location>
</feature>
<dbReference type="RefSeq" id="WP_184936665.1">
    <property type="nucleotide sequence ID" value="NZ_JACHJV010000001.1"/>
</dbReference>
<proteinExistence type="predicted"/>
<dbReference type="AlphaFoldDB" id="A0A7W7VVU8"/>
<reference evidence="2 3" key="1">
    <citation type="submission" date="2020-08" db="EMBL/GenBank/DDBJ databases">
        <title>Sequencing the genomes of 1000 actinobacteria strains.</title>
        <authorList>
            <person name="Klenk H.-P."/>
        </authorList>
    </citation>
    <scope>NUCLEOTIDE SEQUENCE [LARGE SCALE GENOMIC DNA]</scope>
    <source>
        <strain evidence="2 3">DSM 41654</strain>
    </source>
</reference>
<dbReference type="EMBL" id="JACHJV010000001">
    <property type="protein sequence ID" value="MBB4924777.1"/>
    <property type="molecule type" value="Genomic_DNA"/>
</dbReference>
<protein>
    <submittedName>
        <fullName evidence="2">Uncharacterized protein</fullName>
    </submittedName>
</protein>
<comment type="caution">
    <text evidence="2">The sequence shown here is derived from an EMBL/GenBank/DDBJ whole genome shotgun (WGS) entry which is preliminary data.</text>
</comment>
<evidence type="ECO:0000313" key="2">
    <source>
        <dbReference type="EMBL" id="MBB4924777.1"/>
    </source>
</evidence>
<dbReference type="Proteomes" id="UP000540506">
    <property type="component" value="Unassembled WGS sequence"/>
</dbReference>
<sequence length="78" mass="8885">MGNMPEWMRGHLPPASPAPRRVGPLRRFLDALGGYRTYLCPVPDCTVRVRVRGLDAGEHRHYQELAADHGRHQGRCIR</sequence>
<gene>
    <name evidence="2" type="ORF">FHR34_003770</name>
</gene>
<organism evidence="2 3">
    <name type="scientific">Kitasatospora kifunensis</name>
    <name type="common">Streptomyces kifunensis</name>
    <dbReference type="NCBI Taxonomy" id="58351"/>
    <lineage>
        <taxon>Bacteria</taxon>
        <taxon>Bacillati</taxon>
        <taxon>Actinomycetota</taxon>
        <taxon>Actinomycetes</taxon>
        <taxon>Kitasatosporales</taxon>
        <taxon>Streptomycetaceae</taxon>
        <taxon>Kitasatospora</taxon>
    </lineage>
</organism>
<accession>A0A7W7VVU8</accession>
<evidence type="ECO:0000256" key="1">
    <source>
        <dbReference type="SAM" id="MobiDB-lite"/>
    </source>
</evidence>